<accession>A0A1J4K5T7</accession>
<evidence type="ECO:0000313" key="3">
    <source>
        <dbReference type="Proteomes" id="UP000179807"/>
    </source>
</evidence>
<dbReference type="VEuPathDB" id="TrichDB:TRFO_05453"/>
<feature type="compositionally biased region" description="Acidic residues" evidence="1">
    <location>
        <begin position="134"/>
        <end position="160"/>
    </location>
</feature>
<feature type="region of interest" description="Disordered" evidence="1">
    <location>
        <begin position="129"/>
        <end position="160"/>
    </location>
</feature>
<dbReference type="Proteomes" id="UP000179807">
    <property type="component" value="Unassembled WGS sequence"/>
</dbReference>
<comment type="caution">
    <text evidence="2">The sequence shown here is derived from an EMBL/GenBank/DDBJ whole genome shotgun (WGS) entry which is preliminary data.</text>
</comment>
<protein>
    <submittedName>
        <fullName evidence="2">Uncharacterized protein</fullName>
    </submittedName>
</protein>
<sequence>MSKVVPRFVDVSKNRYKRVPLTPIITNDGFAIIDENNEIKHNLSDINMKQLLDTPLDTFYILIGKNATALNPENPVHLAVLNACISNEDNEQLLNKFEPEYDQIIANNTPNSSPSPSPYLINRTKNSAVQPLPAEEDLEDDDDEEDSPDADEDEDEEQETLEAVRNLQDAVVGVQNVPKTSGQKQLKNNINPRGKNGLKRSTKNLIDMDPPPPSDNEEVVPVLSPQTQNAPRYVDFGNVTNDAFAQINARYADRGLPPIERKVYNMKEWKAVDKPLYSLVNRQLETIRKRQGLPPGQIDKYLQDRIDLTRKLLTDRTVLRVKNLADPSSISRRFETAPTKMHGHHDLTAEKFGRMRPRDEERYLSSPLDAFNLVLHALQLGSQVVFNPSLMSPEGAAKYAARIKGFLAPVVDYTGDGKPDTVVYDSQGFPNAINGFVLKPIQKKKIKDIFERAFPTRAAQKAVGGPKKWFETVVFQIGSWNDFGERQVTLTNHQKELLEYLEKEGLIDNWAKIIPKTKRSYRNTYCAWIRKVWDDLIRTQFSGYSKLSNYLPYTYIRDLVYHRVVTRKIWSLVGESGQAQIFSMYRGLKKKNPSSMVTCINKYKAKKLINESITAKMTDQTLMKKLFTLIDLSRGYMFDMIINVINFDKWIKSEYAFDDQSWRNSTQQDRTGWTSMISDLAAAWQGSMKWHYDHEIPNITEPEWNLNKTKSEWLTLNKQYNIAYTELIASARMNYVTAPKLMHDTGYVKGFAPNPQLGDQRIYDDVHGNEYTDRMFGRFSATPRYPREAVRG</sequence>
<name>A0A1J4K5T7_9EUKA</name>
<proteinExistence type="predicted"/>
<organism evidence="2 3">
    <name type="scientific">Tritrichomonas foetus</name>
    <dbReference type="NCBI Taxonomy" id="1144522"/>
    <lineage>
        <taxon>Eukaryota</taxon>
        <taxon>Metamonada</taxon>
        <taxon>Parabasalia</taxon>
        <taxon>Tritrichomonadida</taxon>
        <taxon>Tritrichomonadidae</taxon>
        <taxon>Tritrichomonas</taxon>
    </lineage>
</organism>
<dbReference type="EMBL" id="MLAK01000716">
    <property type="protein sequence ID" value="OHT06767.1"/>
    <property type="molecule type" value="Genomic_DNA"/>
</dbReference>
<reference evidence="2" key="1">
    <citation type="submission" date="2016-10" db="EMBL/GenBank/DDBJ databases">
        <authorList>
            <person name="Benchimol M."/>
            <person name="Almeida L.G."/>
            <person name="Vasconcelos A.T."/>
            <person name="Perreira-Neves A."/>
            <person name="Rosa I.A."/>
            <person name="Tasca T."/>
            <person name="Bogo M.R."/>
            <person name="de Souza W."/>
        </authorList>
    </citation>
    <scope>NUCLEOTIDE SEQUENCE [LARGE SCALE GENOMIC DNA]</scope>
    <source>
        <strain evidence="2">K</strain>
    </source>
</reference>
<dbReference type="GeneID" id="94827202"/>
<keyword evidence="3" id="KW-1185">Reference proteome</keyword>
<dbReference type="AlphaFoldDB" id="A0A1J4K5T7"/>
<dbReference type="RefSeq" id="XP_068359903.1">
    <property type="nucleotide sequence ID" value="XM_068492498.1"/>
</dbReference>
<evidence type="ECO:0000313" key="2">
    <source>
        <dbReference type="EMBL" id="OHT06767.1"/>
    </source>
</evidence>
<feature type="compositionally biased region" description="Polar residues" evidence="1">
    <location>
        <begin position="177"/>
        <end position="191"/>
    </location>
</feature>
<evidence type="ECO:0000256" key="1">
    <source>
        <dbReference type="SAM" id="MobiDB-lite"/>
    </source>
</evidence>
<gene>
    <name evidence="2" type="ORF">TRFO_05453</name>
</gene>
<feature type="region of interest" description="Disordered" evidence="1">
    <location>
        <begin position="174"/>
        <end position="205"/>
    </location>
</feature>